<gene>
    <name evidence="7" type="ORF">PVAP13_3KG490802</name>
</gene>
<dbReference type="InterPro" id="IPR010291">
    <property type="entry name" value="Ion_channel_UNC-93"/>
</dbReference>
<feature type="transmembrane region" description="Helical" evidence="6">
    <location>
        <begin position="70"/>
        <end position="87"/>
    </location>
</feature>
<reference evidence="7" key="1">
    <citation type="submission" date="2020-05" db="EMBL/GenBank/DDBJ databases">
        <title>WGS assembly of Panicum virgatum.</title>
        <authorList>
            <person name="Lovell J.T."/>
            <person name="Jenkins J."/>
            <person name="Shu S."/>
            <person name="Juenger T.E."/>
            <person name="Schmutz J."/>
        </authorList>
    </citation>
    <scope>NUCLEOTIDE SEQUENCE</scope>
    <source>
        <strain evidence="7">AP13</strain>
    </source>
</reference>
<keyword evidence="8" id="KW-1185">Reference proteome</keyword>
<comment type="similarity">
    <text evidence="2">Belongs to the unc-93 family.</text>
</comment>
<dbReference type="EMBL" id="CM029041">
    <property type="protein sequence ID" value="KAG2630069.1"/>
    <property type="molecule type" value="Genomic_DNA"/>
</dbReference>
<evidence type="ECO:0000313" key="7">
    <source>
        <dbReference type="EMBL" id="KAG2630069.1"/>
    </source>
</evidence>
<accession>A0A8T0VE71</accession>
<organism evidence="7 8">
    <name type="scientific">Panicum virgatum</name>
    <name type="common">Blackwell switchgrass</name>
    <dbReference type="NCBI Taxonomy" id="38727"/>
    <lineage>
        <taxon>Eukaryota</taxon>
        <taxon>Viridiplantae</taxon>
        <taxon>Streptophyta</taxon>
        <taxon>Embryophyta</taxon>
        <taxon>Tracheophyta</taxon>
        <taxon>Spermatophyta</taxon>
        <taxon>Magnoliopsida</taxon>
        <taxon>Liliopsida</taxon>
        <taxon>Poales</taxon>
        <taxon>Poaceae</taxon>
        <taxon>PACMAD clade</taxon>
        <taxon>Panicoideae</taxon>
        <taxon>Panicodae</taxon>
        <taxon>Paniceae</taxon>
        <taxon>Panicinae</taxon>
        <taxon>Panicum</taxon>
        <taxon>Panicum sect. Hiantes</taxon>
    </lineage>
</organism>
<dbReference type="AlphaFoldDB" id="A0A8T0VE71"/>
<dbReference type="PANTHER" id="PTHR19444">
    <property type="entry name" value="UNC-93 RELATED"/>
    <property type="match status" value="1"/>
</dbReference>
<evidence type="ECO:0000256" key="6">
    <source>
        <dbReference type="SAM" id="Phobius"/>
    </source>
</evidence>
<evidence type="ECO:0000256" key="5">
    <source>
        <dbReference type="ARBA" id="ARBA00023136"/>
    </source>
</evidence>
<sequence length="189" mass="20054">MDAQRDEEAAAAAAAAPLLAAPAGSTRSPAADGHILSAAFLFVFAAYGAAQNLESTVNTEGDLGTVSLGILYTSFTVFSVVAPPVVTRLGPKRALVVGSSRYVLFILANLVPTWYTMVPASLYLGFCASIIWVGQGTYLTSAALSHARENNLPEGRTLGNFTGEFWGIIASTQVRFTRAIISRNMMDRF</sequence>
<dbReference type="InterPro" id="IPR051951">
    <property type="entry name" value="UNC-93_regulatory"/>
</dbReference>
<proteinExistence type="inferred from homology"/>
<evidence type="ECO:0000313" key="8">
    <source>
        <dbReference type="Proteomes" id="UP000823388"/>
    </source>
</evidence>
<comment type="subcellular location">
    <subcellularLocation>
        <location evidence="1">Membrane</location>
        <topology evidence="1">Multi-pass membrane protein</topology>
    </subcellularLocation>
</comment>
<evidence type="ECO:0000256" key="4">
    <source>
        <dbReference type="ARBA" id="ARBA00022989"/>
    </source>
</evidence>
<dbReference type="InterPro" id="IPR036259">
    <property type="entry name" value="MFS_trans_sf"/>
</dbReference>
<keyword evidence="4 6" id="KW-1133">Transmembrane helix</keyword>
<feature type="transmembrane region" description="Helical" evidence="6">
    <location>
        <begin position="94"/>
        <end position="115"/>
    </location>
</feature>
<name>A0A8T0VE71_PANVG</name>
<keyword evidence="3 6" id="KW-0812">Transmembrane</keyword>
<dbReference type="PANTHER" id="PTHR19444:SF53">
    <property type="entry name" value="MAJOR FACILITATOR SUPERFAMILY (MFS) PROFILE DOMAIN-CONTAINING PROTEIN"/>
    <property type="match status" value="1"/>
</dbReference>
<evidence type="ECO:0000256" key="1">
    <source>
        <dbReference type="ARBA" id="ARBA00004141"/>
    </source>
</evidence>
<feature type="transmembrane region" description="Helical" evidence="6">
    <location>
        <begin position="33"/>
        <end position="50"/>
    </location>
</feature>
<protein>
    <submittedName>
        <fullName evidence="7">Uncharacterized protein</fullName>
    </submittedName>
</protein>
<dbReference type="SUPFAM" id="SSF103473">
    <property type="entry name" value="MFS general substrate transporter"/>
    <property type="match status" value="1"/>
</dbReference>
<evidence type="ECO:0000256" key="2">
    <source>
        <dbReference type="ARBA" id="ARBA00009172"/>
    </source>
</evidence>
<feature type="transmembrane region" description="Helical" evidence="6">
    <location>
        <begin position="121"/>
        <end position="139"/>
    </location>
</feature>
<dbReference type="GO" id="GO:0016020">
    <property type="term" value="C:membrane"/>
    <property type="evidence" value="ECO:0007669"/>
    <property type="project" value="UniProtKB-SubCell"/>
</dbReference>
<keyword evidence="5 6" id="KW-0472">Membrane</keyword>
<dbReference type="Proteomes" id="UP000823388">
    <property type="component" value="Chromosome 3K"/>
</dbReference>
<evidence type="ECO:0000256" key="3">
    <source>
        <dbReference type="ARBA" id="ARBA00022692"/>
    </source>
</evidence>
<comment type="caution">
    <text evidence="7">The sequence shown here is derived from an EMBL/GenBank/DDBJ whole genome shotgun (WGS) entry which is preliminary data.</text>
</comment>
<dbReference type="Pfam" id="PF05978">
    <property type="entry name" value="UNC-93"/>
    <property type="match status" value="1"/>
</dbReference>